<protein>
    <submittedName>
        <fullName evidence="2">Uncharacterized protein</fullName>
    </submittedName>
</protein>
<gene>
    <name evidence="2" type="ORF">E8M01_16365</name>
</gene>
<sequence length="74" mass="7739">MSPPSARSIHERLAAIETTQTHQNDTLKSINGKLDGIGGRLSSLEMQSAKYGALSGGIMSVGIAFIVAKLKGQV</sequence>
<reference evidence="2 3" key="1">
    <citation type="submission" date="2019-04" db="EMBL/GenBank/DDBJ databases">
        <title>Phreatobacter aquaticus sp. nov.</title>
        <authorList>
            <person name="Choi A."/>
        </authorList>
    </citation>
    <scope>NUCLEOTIDE SEQUENCE [LARGE SCALE GENOMIC DNA]</scope>
    <source>
        <strain evidence="2 3">KCTC 52518</strain>
    </source>
</reference>
<dbReference type="KEGG" id="pstg:E8M01_16365"/>
<keyword evidence="3" id="KW-1185">Reference proteome</keyword>
<evidence type="ECO:0000313" key="2">
    <source>
        <dbReference type="EMBL" id="QCI65643.1"/>
    </source>
</evidence>
<dbReference type="AlphaFoldDB" id="A0A4D7B3M8"/>
<dbReference type="RefSeq" id="WP_136961089.1">
    <property type="nucleotide sequence ID" value="NZ_CP039690.1"/>
</dbReference>
<keyword evidence="1" id="KW-1133">Transmembrane helix</keyword>
<evidence type="ECO:0000313" key="3">
    <source>
        <dbReference type="Proteomes" id="UP000298781"/>
    </source>
</evidence>
<name>A0A4D7B3M8_9HYPH</name>
<accession>A0A4D7B3M8</accession>
<keyword evidence="1" id="KW-0472">Membrane</keyword>
<keyword evidence="1" id="KW-0812">Transmembrane</keyword>
<proteinExistence type="predicted"/>
<organism evidence="2 3">
    <name type="scientific">Phreatobacter stygius</name>
    <dbReference type="NCBI Taxonomy" id="1940610"/>
    <lineage>
        <taxon>Bacteria</taxon>
        <taxon>Pseudomonadati</taxon>
        <taxon>Pseudomonadota</taxon>
        <taxon>Alphaproteobacteria</taxon>
        <taxon>Hyphomicrobiales</taxon>
        <taxon>Phreatobacteraceae</taxon>
        <taxon>Phreatobacter</taxon>
    </lineage>
</organism>
<dbReference type="Proteomes" id="UP000298781">
    <property type="component" value="Chromosome"/>
</dbReference>
<evidence type="ECO:0000256" key="1">
    <source>
        <dbReference type="SAM" id="Phobius"/>
    </source>
</evidence>
<dbReference type="EMBL" id="CP039690">
    <property type="protein sequence ID" value="QCI65643.1"/>
    <property type="molecule type" value="Genomic_DNA"/>
</dbReference>
<feature type="transmembrane region" description="Helical" evidence="1">
    <location>
        <begin position="51"/>
        <end position="70"/>
    </location>
</feature>